<dbReference type="STRING" id="1434232.MAIT1_01591"/>
<dbReference type="Proteomes" id="UP000194003">
    <property type="component" value="Unassembled WGS sequence"/>
</dbReference>
<reference evidence="2 3" key="1">
    <citation type="journal article" date="2016" name="BMC Genomics">
        <title>Combined genomic and structural analyses of a cultured magnetotactic bacterium reveals its niche adaptation to a dynamic environment.</title>
        <authorList>
            <person name="Araujo A.C."/>
            <person name="Morillo V."/>
            <person name="Cypriano J."/>
            <person name="Teixeira L.C."/>
            <person name="Leao P."/>
            <person name="Lyra S."/>
            <person name="Almeida L.G."/>
            <person name="Bazylinski D.A."/>
            <person name="Vasconcellos A.T."/>
            <person name="Abreu F."/>
            <person name="Lins U."/>
        </authorList>
    </citation>
    <scope>NUCLEOTIDE SEQUENCE [LARGE SCALE GENOMIC DNA]</scope>
    <source>
        <strain evidence="2 3">IT-1</strain>
    </source>
</reference>
<sequence length="386" mass="43473">MSGAPVTAQAAPGEILLAKLSADDQRLMDLTFWKSIQESDDPELYDAYLAQFPNGIYAVLAKVKRDKLLAAQQEADDDVDAPPAPPVAQSAPEPATQRYAFTIDVEPADARVRILNIKPRYAPGMRLEPGSYHVEVSRDGYLKRRQWVTLKQADLRVPIALSKAPSKQPKTPSWITRKESRGETHLLIQARNITGGHFVSQDLQLPSRFNSGVIQYRIRLANWNLHEKWMSFASTSFRQDKKNSAYLKYVRASVKDKSGERVMRNLYTAEGRVNGERKIYLTKNSSVDLAKHDLTIDYVIWIPNDGSGNARVFLNGRPFYTFTDLSLRPDQLHYHGSGVNLKTMYVDYYGPGSSKLSMLESELTRALAEKGYSAKLPEPVLLKQGR</sequence>
<keyword evidence="3" id="KW-1185">Reference proteome</keyword>
<name>A0A1Y2K0W3_9PROT</name>
<accession>A0A1Y2K0W3</accession>
<evidence type="ECO:0000313" key="3">
    <source>
        <dbReference type="Proteomes" id="UP000194003"/>
    </source>
</evidence>
<evidence type="ECO:0000256" key="1">
    <source>
        <dbReference type="SAM" id="MobiDB-lite"/>
    </source>
</evidence>
<evidence type="ECO:0000313" key="2">
    <source>
        <dbReference type="EMBL" id="OSM01589.1"/>
    </source>
</evidence>
<protein>
    <recommendedName>
        <fullName evidence="4">PEGA domain-containing protein</fullName>
    </recommendedName>
</protein>
<dbReference type="AlphaFoldDB" id="A0A1Y2K0W3"/>
<proteinExistence type="predicted"/>
<gene>
    <name evidence="2" type="ORF">MAIT1_01591</name>
</gene>
<comment type="caution">
    <text evidence="2">The sequence shown here is derived from an EMBL/GenBank/DDBJ whole genome shotgun (WGS) entry which is preliminary data.</text>
</comment>
<feature type="region of interest" description="Disordered" evidence="1">
    <location>
        <begin position="73"/>
        <end position="93"/>
    </location>
</feature>
<organism evidence="2 3">
    <name type="scientific">Magnetofaba australis IT-1</name>
    <dbReference type="NCBI Taxonomy" id="1434232"/>
    <lineage>
        <taxon>Bacteria</taxon>
        <taxon>Pseudomonadati</taxon>
        <taxon>Pseudomonadota</taxon>
        <taxon>Magnetococcia</taxon>
        <taxon>Magnetococcales</taxon>
        <taxon>Magnetococcaceae</taxon>
        <taxon>Magnetofaba</taxon>
    </lineage>
</organism>
<dbReference type="EMBL" id="LVJN01000020">
    <property type="protein sequence ID" value="OSM01589.1"/>
    <property type="molecule type" value="Genomic_DNA"/>
</dbReference>
<evidence type="ECO:0008006" key="4">
    <source>
        <dbReference type="Google" id="ProtNLM"/>
    </source>
</evidence>